<dbReference type="EMBL" id="JAYKXP010000059">
    <property type="protein sequence ID" value="KAK7033939.1"/>
    <property type="molecule type" value="Genomic_DNA"/>
</dbReference>
<comment type="caution">
    <text evidence="9">The sequence shown here is derived from an EMBL/GenBank/DDBJ whole genome shotgun (WGS) entry which is preliminary data.</text>
</comment>
<dbReference type="AlphaFoldDB" id="A0AAW0C5V2"/>
<dbReference type="PRINTS" id="PR00385">
    <property type="entry name" value="P450"/>
</dbReference>
<evidence type="ECO:0000313" key="9">
    <source>
        <dbReference type="EMBL" id="KAK7033939.1"/>
    </source>
</evidence>
<keyword evidence="10" id="KW-1185">Reference proteome</keyword>
<gene>
    <name evidence="9" type="ORF">VNI00_012566</name>
</gene>
<name>A0AAW0C5V2_9AGAR</name>
<dbReference type="GO" id="GO:0004497">
    <property type="term" value="F:monooxygenase activity"/>
    <property type="evidence" value="ECO:0007669"/>
    <property type="project" value="UniProtKB-KW"/>
</dbReference>
<evidence type="ECO:0000313" key="10">
    <source>
        <dbReference type="Proteomes" id="UP001383192"/>
    </source>
</evidence>
<dbReference type="InterPro" id="IPR002401">
    <property type="entry name" value="Cyt_P450_E_grp-I"/>
</dbReference>
<keyword evidence="3 7" id="KW-0479">Metal-binding</keyword>
<dbReference type="PROSITE" id="PS00086">
    <property type="entry name" value="CYTOCHROME_P450"/>
    <property type="match status" value="1"/>
</dbReference>
<dbReference type="Pfam" id="PF00067">
    <property type="entry name" value="p450"/>
    <property type="match status" value="2"/>
</dbReference>
<evidence type="ECO:0000256" key="8">
    <source>
        <dbReference type="RuleBase" id="RU000461"/>
    </source>
</evidence>
<evidence type="ECO:0000256" key="7">
    <source>
        <dbReference type="PIRSR" id="PIRSR602401-1"/>
    </source>
</evidence>
<evidence type="ECO:0000256" key="3">
    <source>
        <dbReference type="ARBA" id="ARBA00022723"/>
    </source>
</evidence>
<keyword evidence="5 7" id="KW-0408">Iron</keyword>
<reference evidence="9 10" key="1">
    <citation type="submission" date="2024-01" db="EMBL/GenBank/DDBJ databases">
        <title>A draft genome for a cacao thread blight-causing isolate of Paramarasmius palmivorus.</title>
        <authorList>
            <person name="Baruah I.K."/>
            <person name="Bukari Y."/>
            <person name="Amoako-Attah I."/>
            <person name="Meinhardt L.W."/>
            <person name="Bailey B.A."/>
            <person name="Cohen S.P."/>
        </authorList>
    </citation>
    <scope>NUCLEOTIDE SEQUENCE [LARGE SCALE GENOMIC DNA]</scope>
    <source>
        <strain evidence="9 10">GH-12</strain>
    </source>
</reference>
<sequence length="419" mass="47920">MAEKMADRIPQVGILPYDILISIADAAAAKEVLLARSRFPKQLEHYETLTFFGRNIIASEGEEWKKYRRIVAPAFSDRNSKLVWTETVDIMNDLFKNVWAKQPVIELEHALDITLPIALFVIGAAGFGRRISWNEDHVVPSGHQLTFKQALHEVTTGVLVKLITPVWAKTFSARARQVDHAFDELDKYMTEMIHARRSAEKRDERYDLFTSLLDANDQDQTEGTLTIRELMGNVFIFLVAGHETTAHTLCFTFAMLALYPEEQEMLYQHIKSVLGDEERIPVTGIPKWSPEATVLNSQGGIPIPQGAQVLINVVALHHNPRYWRDPEQFKPSRFMEENWPRDAFLPFSLGPRACLGRKFFETEGIAILTMMVSKYKIELKPSPDDEKLSFEEKKAKLLQTFLGITLTPVKVPLIFKRRK</sequence>
<dbReference type="Proteomes" id="UP001383192">
    <property type="component" value="Unassembled WGS sequence"/>
</dbReference>
<keyword evidence="2 7" id="KW-0349">Heme</keyword>
<dbReference type="GO" id="GO:0016705">
    <property type="term" value="F:oxidoreductase activity, acting on paired donors, with incorporation or reduction of molecular oxygen"/>
    <property type="evidence" value="ECO:0007669"/>
    <property type="project" value="InterPro"/>
</dbReference>
<evidence type="ECO:0000256" key="2">
    <source>
        <dbReference type="ARBA" id="ARBA00022617"/>
    </source>
</evidence>
<dbReference type="Gene3D" id="1.10.630.10">
    <property type="entry name" value="Cytochrome P450"/>
    <property type="match status" value="1"/>
</dbReference>
<comment type="cofactor">
    <cofactor evidence="7">
        <name>heme</name>
        <dbReference type="ChEBI" id="CHEBI:30413"/>
    </cofactor>
</comment>
<protein>
    <recommendedName>
        <fullName evidence="11">Cytochrome P450</fullName>
    </recommendedName>
</protein>
<organism evidence="9 10">
    <name type="scientific">Paramarasmius palmivorus</name>
    <dbReference type="NCBI Taxonomy" id="297713"/>
    <lineage>
        <taxon>Eukaryota</taxon>
        <taxon>Fungi</taxon>
        <taxon>Dikarya</taxon>
        <taxon>Basidiomycota</taxon>
        <taxon>Agaricomycotina</taxon>
        <taxon>Agaricomycetes</taxon>
        <taxon>Agaricomycetidae</taxon>
        <taxon>Agaricales</taxon>
        <taxon>Marasmiineae</taxon>
        <taxon>Marasmiaceae</taxon>
        <taxon>Paramarasmius</taxon>
    </lineage>
</organism>
<feature type="binding site" description="axial binding residue" evidence="7">
    <location>
        <position position="354"/>
    </location>
    <ligand>
        <name>heme</name>
        <dbReference type="ChEBI" id="CHEBI:30413"/>
    </ligand>
    <ligandPart>
        <name>Fe</name>
        <dbReference type="ChEBI" id="CHEBI:18248"/>
    </ligandPart>
</feature>
<dbReference type="GO" id="GO:0020037">
    <property type="term" value="F:heme binding"/>
    <property type="evidence" value="ECO:0007669"/>
    <property type="project" value="InterPro"/>
</dbReference>
<dbReference type="PANTHER" id="PTHR24291">
    <property type="entry name" value="CYTOCHROME P450 FAMILY 4"/>
    <property type="match status" value="1"/>
</dbReference>
<keyword evidence="4 8" id="KW-0560">Oxidoreductase</keyword>
<accession>A0AAW0C5V2</accession>
<dbReference type="GO" id="GO:0005506">
    <property type="term" value="F:iron ion binding"/>
    <property type="evidence" value="ECO:0007669"/>
    <property type="project" value="InterPro"/>
</dbReference>
<dbReference type="PRINTS" id="PR00463">
    <property type="entry name" value="EP450I"/>
</dbReference>
<dbReference type="PANTHER" id="PTHR24291:SF50">
    <property type="entry name" value="BIFUNCTIONAL ALBAFLAVENONE MONOOXYGENASE_TERPENE SYNTHASE"/>
    <property type="match status" value="1"/>
</dbReference>
<evidence type="ECO:0000256" key="1">
    <source>
        <dbReference type="ARBA" id="ARBA00010617"/>
    </source>
</evidence>
<evidence type="ECO:0000256" key="6">
    <source>
        <dbReference type="ARBA" id="ARBA00023033"/>
    </source>
</evidence>
<keyword evidence="6 8" id="KW-0503">Monooxygenase</keyword>
<dbReference type="SUPFAM" id="SSF48264">
    <property type="entry name" value="Cytochrome P450"/>
    <property type="match status" value="1"/>
</dbReference>
<dbReference type="InterPro" id="IPR001128">
    <property type="entry name" value="Cyt_P450"/>
</dbReference>
<dbReference type="InterPro" id="IPR050196">
    <property type="entry name" value="Cytochrome_P450_Monoox"/>
</dbReference>
<dbReference type="InterPro" id="IPR017972">
    <property type="entry name" value="Cyt_P450_CS"/>
</dbReference>
<proteinExistence type="inferred from homology"/>
<comment type="similarity">
    <text evidence="1 8">Belongs to the cytochrome P450 family.</text>
</comment>
<dbReference type="InterPro" id="IPR036396">
    <property type="entry name" value="Cyt_P450_sf"/>
</dbReference>
<evidence type="ECO:0000256" key="4">
    <source>
        <dbReference type="ARBA" id="ARBA00023002"/>
    </source>
</evidence>
<evidence type="ECO:0000256" key="5">
    <source>
        <dbReference type="ARBA" id="ARBA00023004"/>
    </source>
</evidence>
<evidence type="ECO:0008006" key="11">
    <source>
        <dbReference type="Google" id="ProtNLM"/>
    </source>
</evidence>